<proteinExistence type="predicted"/>
<accession>A0A1E5WBT5</accession>
<evidence type="ECO:0000313" key="2">
    <source>
        <dbReference type="Proteomes" id="UP000095767"/>
    </source>
</evidence>
<dbReference type="EMBL" id="LWDX02014131">
    <property type="protein sequence ID" value="OEL34825.1"/>
    <property type="molecule type" value="Genomic_DNA"/>
</dbReference>
<sequence length="14" mass="1677">MARAHIVTRHSKNR</sequence>
<gene>
    <name evidence="1" type="ORF">BAE44_0004158</name>
</gene>
<name>A0A1E5WBT5_9POAL</name>
<organism evidence="1 2">
    <name type="scientific">Dichanthelium oligosanthes</name>
    <dbReference type="NCBI Taxonomy" id="888268"/>
    <lineage>
        <taxon>Eukaryota</taxon>
        <taxon>Viridiplantae</taxon>
        <taxon>Streptophyta</taxon>
        <taxon>Embryophyta</taxon>
        <taxon>Tracheophyta</taxon>
        <taxon>Spermatophyta</taxon>
        <taxon>Magnoliopsida</taxon>
        <taxon>Liliopsida</taxon>
        <taxon>Poales</taxon>
        <taxon>Poaceae</taxon>
        <taxon>PACMAD clade</taxon>
        <taxon>Panicoideae</taxon>
        <taxon>Panicodae</taxon>
        <taxon>Paniceae</taxon>
        <taxon>Dichantheliinae</taxon>
        <taxon>Dichanthelium</taxon>
    </lineage>
</organism>
<comment type="caution">
    <text evidence="1">The sequence shown here is derived from an EMBL/GenBank/DDBJ whole genome shotgun (WGS) entry which is preliminary data.</text>
</comment>
<dbReference type="Proteomes" id="UP000095767">
    <property type="component" value="Unassembled WGS sequence"/>
</dbReference>
<reference evidence="1 2" key="1">
    <citation type="submission" date="2016-09" db="EMBL/GenBank/DDBJ databases">
        <title>The draft genome of Dichanthelium oligosanthes: A C3 panicoid grass species.</title>
        <authorList>
            <person name="Studer A.J."/>
            <person name="Schnable J.C."/>
            <person name="Brutnell T.P."/>
        </authorList>
    </citation>
    <scope>NUCLEOTIDE SEQUENCE [LARGE SCALE GENOMIC DNA]</scope>
    <source>
        <strain evidence="2">cv. Kellogg 1175</strain>
        <tissue evidence="1">Leaf</tissue>
    </source>
</reference>
<protein>
    <submittedName>
        <fullName evidence="1">Uncharacterized protein</fullName>
    </submittedName>
</protein>
<keyword evidence="2" id="KW-1185">Reference proteome</keyword>
<evidence type="ECO:0000313" key="1">
    <source>
        <dbReference type="EMBL" id="OEL34825.1"/>
    </source>
</evidence>